<dbReference type="AlphaFoldDB" id="A0A183DIJ2"/>
<reference evidence="2 3" key="2">
    <citation type="submission" date="2018-11" db="EMBL/GenBank/DDBJ databases">
        <authorList>
            <consortium name="Pathogen Informatics"/>
        </authorList>
    </citation>
    <scope>NUCLEOTIDE SEQUENCE [LARGE SCALE GENOMIC DNA]</scope>
</reference>
<reference evidence="4" key="1">
    <citation type="submission" date="2016-06" db="UniProtKB">
        <authorList>
            <consortium name="WormBaseParasite"/>
        </authorList>
    </citation>
    <scope>IDENTIFICATION</scope>
</reference>
<dbReference type="OrthoDB" id="5835755at2759"/>
<proteinExistence type="predicted"/>
<dbReference type="Proteomes" id="UP000271098">
    <property type="component" value="Unassembled WGS sequence"/>
</dbReference>
<protein>
    <submittedName>
        <fullName evidence="4">Spc7 domain-containing protein</fullName>
    </submittedName>
</protein>
<evidence type="ECO:0000256" key="1">
    <source>
        <dbReference type="SAM" id="Coils"/>
    </source>
</evidence>
<evidence type="ECO:0000313" key="4">
    <source>
        <dbReference type="WBParaSite" id="GPUH_0000854301-mRNA-1"/>
    </source>
</evidence>
<keyword evidence="1" id="KW-0175">Coiled coil</keyword>
<accession>A0A183DIJ2</accession>
<name>A0A183DIJ2_9BILA</name>
<dbReference type="Gene3D" id="1.20.5.340">
    <property type="match status" value="1"/>
</dbReference>
<sequence>MNSLEIYRITLGTTVIETFATLVKAYYLFQICEDSCESLSPHQKNLMISGHLHEIDNFKKQIDSYEVQITTMRRQNDELDTQMKTNLARISGMETTLAAAQREIEKITELNNRLQMDKNELGG</sequence>
<evidence type="ECO:0000313" key="2">
    <source>
        <dbReference type="EMBL" id="VDK63280.1"/>
    </source>
</evidence>
<dbReference type="EMBL" id="UYRT01025158">
    <property type="protein sequence ID" value="VDK63280.1"/>
    <property type="molecule type" value="Genomic_DNA"/>
</dbReference>
<evidence type="ECO:0000313" key="3">
    <source>
        <dbReference type="Proteomes" id="UP000271098"/>
    </source>
</evidence>
<feature type="coiled-coil region" evidence="1">
    <location>
        <begin position="55"/>
        <end position="120"/>
    </location>
</feature>
<dbReference type="SUPFAM" id="SSF90257">
    <property type="entry name" value="Myosin rod fragments"/>
    <property type="match status" value="1"/>
</dbReference>
<dbReference type="WBParaSite" id="GPUH_0000854301-mRNA-1">
    <property type="protein sequence ID" value="GPUH_0000854301-mRNA-1"/>
    <property type="gene ID" value="GPUH_0000854301"/>
</dbReference>
<organism evidence="4">
    <name type="scientific">Gongylonema pulchrum</name>
    <dbReference type="NCBI Taxonomy" id="637853"/>
    <lineage>
        <taxon>Eukaryota</taxon>
        <taxon>Metazoa</taxon>
        <taxon>Ecdysozoa</taxon>
        <taxon>Nematoda</taxon>
        <taxon>Chromadorea</taxon>
        <taxon>Rhabditida</taxon>
        <taxon>Spirurina</taxon>
        <taxon>Spiruromorpha</taxon>
        <taxon>Spiruroidea</taxon>
        <taxon>Gongylonematidae</taxon>
        <taxon>Gongylonema</taxon>
    </lineage>
</organism>
<gene>
    <name evidence="2" type="ORF">GPUH_LOCUS8529</name>
</gene>
<keyword evidence="3" id="KW-1185">Reference proteome</keyword>